<proteinExistence type="predicted"/>
<protein>
    <submittedName>
        <fullName evidence="3">Uncharacterized protein</fullName>
    </submittedName>
</protein>
<keyword evidence="1" id="KW-0175">Coiled coil</keyword>
<feature type="compositionally biased region" description="Basic and acidic residues" evidence="2">
    <location>
        <begin position="15"/>
        <end position="27"/>
    </location>
</feature>
<sequence length="717" mass="82524">MLIEAPITQSSSYKSSDKDLGDNHLANHADERNWRQYDPADSKDITVLEVYKDSDTLPSKNAKNMLIENGFLDDQAIKDHDAKLPPSRANRAYGDWVGYMTAKSSKIRKGLENNLKLHNEDRVKDASYQLANFHNNDEIPITSTLLYLGNTDIYDHILKNYGAKVLTEFRTAERETFTQYHASHPFQVMHPNVLWAEIDSDEEGAQHLQMSDLQFDKVAFATTKIKRQVIQSTFGTDALTEDGKLNPNYAEEWHEKLSHYETDSGKVISAYYTVKDPETGEKVEKYNGRSETAIVKGMYHDLELEILEAYAVRIMKEHGIDYQRIKGASKGSQRSVKQYKKDKTHENQIKAQEAELHVKNEKLDTKIAENDAKIAKNEAKSAELEKKSQQLDNFTDDLTNSLIDNIKEIEPEAKATKDSKHPISDDEGKAEFKKQPLHDLFSTVCHLIQSWRDKLLKREKEVQDREDQAAAKELKNTEDEQKIIKRENAAALKETQNEQRNNELNERESGLKQRENAAEAKELKNTEDEQSIIKRENTTTLQKTRNEQRDKKLNERESSLNQRDDALDLKSDNIDKKQDALNKLETRVGKKQSVYKIARDRLLAVMGTVNTKLHQDGFDAAVGVQLQRQNPEATRKIRHDLTYGTDDAQPWRATQLQISELKTLRAEQQQEQQEIEQRKAQEAQQARSEYQRLYGDKINGVSDSNEHTKDTGYDYDR</sequence>
<feature type="compositionally biased region" description="Basic and acidic residues" evidence="2">
    <location>
        <begin position="704"/>
        <end position="717"/>
    </location>
</feature>
<feature type="region of interest" description="Disordered" evidence="2">
    <location>
        <begin position="409"/>
        <end position="431"/>
    </location>
</feature>
<accession>A0A0R2A1F3</accession>
<reference evidence="3 4" key="1">
    <citation type="journal article" date="2015" name="Genome Announc.">
        <title>Expanding the biotechnology potential of lactobacilli through comparative genomics of 213 strains and associated genera.</title>
        <authorList>
            <person name="Sun Z."/>
            <person name="Harris H.M."/>
            <person name="McCann A."/>
            <person name="Guo C."/>
            <person name="Argimon S."/>
            <person name="Zhang W."/>
            <person name="Yang X."/>
            <person name="Jeffery I.B."/>
            <person name="Cooney J.C."/>
            <person name="Kagawa T.F."/>
            <person name="Liu W."/>
            <person name="Song Y."/>
            <person name="Salvetti E."/>
            <person name="Wrobel A."/>
            <person name="Rasinkangas P."/>
            <person name="Parkhill J."/>
            <person name="Rea M.C."/>
            <person name="O'Sullivan O."/>
            <person name="Ritari J."/>
            <person name="Douillard F.P."/>
            <person name="Paul Ross R."/>
            <person name="Yang R."/>
            <person name="Briner A.E."/>
            <person name="Felis G.E."/>
            <person name="de Vos W.M."/>
            <person name="Barrangou R."/>
            <person name="Klaenhammer T.R."/>
            <person name="Caufield P.W."/>
            <person name="Cui Y."/>
            <person name="Zhang H."/>
            <person name="O'Toole P.W."/>
        </authorList>
    </citation>
    <scope>NUCLEOTIDE SEQUENCE [LARGE SCALE GENOMIC DNA]</scope>
    <source>
        <strain evidence="3 4">DSM 20634</strain>
    </source>
</reference>
<gene>
    <name evidence="3" type="ORF">FC26_GL000475</name>
</gene>
<comment type="caution">
    <text evidence="3">The sequence shown here is derived from an EMBL/GenBank/DDBJ whole genome shotgun (WGS) entry which is preliminary data.</text>
</comment>
<dbReference type="Proteomes" id="UP000051733">
    <property type="component" value="Unassembled WGS sequence"/>
</dbReference>
<evidence type="ECO:0000256" key="2">
    <source>
        <dbReference type="SAM" id="MobiDB-lite"/>
    </source>
</evidence>
<feature type="compositionally biased region" description="Basic and acidic residues" evidence="2">
    <location>
        <begin position="544"/>
        <end position="571"/>
    </location>
</feature>
<evidence type="ECO:0000313" key="4">
    <source>
        <dbReference type="Proteomes" id="UP000051733"/>
    </source>
</evidence>
<evidence type="ECO:0000313" key="3">
    <source>
        <dbReference type="EMBL" id="KRM60389.1"/>
    </source>
</evidence>
<evidence type="ECO:0000256" key="1">
    <source>
        <dbReference type="SAM" id="Coils"/>
    </source>
</evidence>
<feature type="region of interest" description="Disordered" evidence="2">
    <location>
        <begin position="669"/>
        <end position="717"/>
    </location>
</feature>
<dbReference type="RefSeq" id="WP_057780405.1">
    <property type="nucleotide sequence ID" value="NZ_AYYY01000063.1"/>
</dbReference>
<keyword evidence="4" id="KW-1185">Reference proteome</keyword>
<feature type="coiled-coil region" evidence="1">
    <location>
        <begin position="365"/>
        <end position="397"/>
    </location>
</feature>
<feature type="compositionally biased region" description="Basic and acidic residues" evidence="2">
    <location>
        <begin position="495"/>
        <end position="537"/>
    </location>
</feature>
<dbReference type="EMBL" id="AYYY01000063">
    <property type="protein sequence ID" value="KRM60389.1"/>
    <property type="molecule type" value="Genomic_DNA"/>
</dbReference>
<feature type="region of interest" description="Disordered" evidence="2">
    <location>
        <begin position="1"/>
        <end position="27"/>
    </location>
</feature>
<dbReference type="AlphaFoldDB" id="A0A0R2A1F3"/>
<dbReference type="PATRIC" id="fig|1423813.3.peg.484"/>
<organism evidence="3 4">
    <name type="scientific">Paucilactobacillus vaccinostercus DSM 20634</name>
    <dbReference type="NCBI Taxonomy" id="1423813"/>
    <lineage>
        <taxon>Bacteria</taxon>
        <taxon>Bacillati</taxon>
        <taxon>Bacillota</taxon>
        <taxon>Bacilli</taxon>
        <taxon>Lactobacillales</taxon>
        <taxon>Lactobacillaceae</taxon>
        <taxon>Paucilactobacillus</taxon>
    </lineage>
</organism>
<feature type="region of interest" description="Disordered" evidence="2">
    <location>
        <begin position="491"/>
        <end position="571"/>
    </location>
</feature>
<name>A0A0R2A1F3_9LACO</name>